<dbReference type="Gene3D" id="3.40.50.2300">
    <property type="match status" value="1"/>
</dbReference>
<dbReference type="Gene3D" id="3.40.50.180">
    <property type="entry name" value="Methylesterase CheB, C-terminal domain"/>
    <property type="match status" value="1"/>
</dbReference>
<feature type="active site" evidence="5 6">
    <location>
        <position position="172"/>
    </location>
</feature>
<dbReference type="PROSITE" id="PS50122">
    <property type="entry name" value="CHEB"/>
    <property type="match status" value="1"/>
</dbReference>
<evidence type="ECO:0000259" key="9">
    <source>
        <dbReference type="PROSITE" id="PS50122"/>
    </source>
</evidence>
<evidence type="ECO:0000256" key="4">
    <source>
        <dbReference type="ARBA" id="ARBA00048267"/>
    </source>
</evidence>
<reference evidence="10 11" key="2">
    <citation type="journal article" date="2010" name="J. Bacteriol.">
        <title>Genome sequence of the polysaccharide-degrading, thermophilic anaerobe Spirochaeta thermophila DSM 6192.</title>
        <authorList>
            <person name="Angelov A."/>
            <person name="Liebl S."/>
            <person name="Ballschmiter M."/>
            <person name="Bomeke M."/>
            <person name="Lehmann R."/>
            <person name="Liesegang H."/>
            <person name="Daniel R."/>
            <person name="Liebl W."/>
        </authorList>
    </citation>
    <scope>NUCLEOTIDE SEQUENCE [LARGE SCALE GENOMIC DNA]</scope>
    <source>
        <strain evidence="11">ATCC 49972 / DSM 6192 / RI 19.B1</strain>
    </source>
</reference>
<dbReference type="GO" id="GO:0008984">
    <property type="term" value="F:protein-glutamate methylesterase activity"/>
    <property type="evidence" value="ECO:0007669"/>
    <property type="project" value="UniProtKB-UniRule"/>
</dbReference>
<dbReference type="GO" id="GO:0050568">
    <property type="term" value="F:protein-glutamine glutaminase activity"/>
    <property type="evidence" value="ECO:0007669"/>
    <property type="project" value="UniProtKB-UniRule"/>
</dbReference>
<dbReference type="HOGENOM" id="CLU_000445_51_0_12"/>
<sequence>MSEKIRVLVVDDSAIVREVLSRLIGGAPDMELAGTAPDPFIARDKILRTNPDVLTLDIEMPRLDGLSFLERLMHYRPLPVVVVSSVTTKDSTAVVRALELGAFDVVNKPGDSTSVGEVGEQILEKIRAAYRYRDQFIGKWRLLKEKGARSGPPAHHLSVVETTEKLVVLGASTGGTVALEEVLSRLPRGMPPVVVVQHMPPVFTAQFARRLDELCTLRVKEAEDGERLEKGTVYIAPGGYHLVLERRGEFLYVRLTRDEKVNFQRPSVDVLFESAAEVAGKNTLGVLLTGMGKDGAEGLLRIKEAGGHTIAQDEASSIVWGMPRVAVEMGAAKEVLPLDRIAERMVKVVSSEGGG</sequence>
<dbReference type="SUPFAM" id="SSF52738">
    <property type="entry name" value="Methylesterase CheB, C-terminal domain"/>
    <property type="match status" value="1"/>
</dbReference>
<evidence type="ECO:0000256" key="5">
    <source>
        <dbReference type="HAMAP-Rule" id="MF_00099"/>
    </source>
</evidence>
<comment type="function">
    <text evidence="5">Involved in chemotaxis. Part of a chemotaxis signal transduction system that modulates chemotaxis in response to various stimuli. Catalyzes the demethylation of specific methylglutamate residues introduced into the chemoreceptors (methyl-accepting chemotaxis proteins or MCP) by CheR. Also mediates the irreversible deamidation of specific glutamine residues to glutamic acid.</text>
</comment>
<feature type="domain" description="Response regulatory" evidence="8">
    <location>
        <begin position="6"/>
        <end position="123"/>
    </location>
</feature>
<name>E0RN98_WINT6</name>
<keyword evidence="3 5" id="KW-0378">Hydrolase</keyword>
<dbReference type="Pfam" id="PF01339">
    <property type="entry name" value="CheB_methylest"/>
    <property type="match status" value="1"/>
</dbReference>
<reference key="1">
    <citation type="submission" date="2009-08" db="EMBL/GenBank/DDBJ databases">
        <title>The genome sequence of Spirochaeta thermophila DSM6192.</title>
        <authorList>
            <person name="Angelov A."/>
            <person name="Mientus M."/>
            <person name="Wittenberg S."/>
            <person name="Lehmann R."/>
            <person name="Liesegang H."/>
            <person name="Daniel R."/>
            <person name="Liebl W."/>
        </authorList>
    </citation>
    <scope>NUCLEOTIDE SEQUENCE</scope>
    <source>
        <strain>DSM 6192</strain>
    </source>
</reference>
<keyword evidence="1 5" id="KW-0963">Cytoplasm</keyword>
<evidence type="ECO:0000256" key="1">
    <source>
        <dbReference type="ARBA" id="ARBA00022490"/>
    </source>
</evidence>
<dbReference type="InterPro" id="IPR001789">
    <property type="entry name" value="Sig_transdc_resp-reg_receiver"/>
</dbReference>
<dbReference type="NCBIfam" id="NF009206">
    <property type="entry name" value="PRK12555.1"/>
    <property type="match status" value="1"/>
</dbReference>
<comment type="similarity">
    <text evidence="5">Belongs to the CheB family.</text>
</comment>
<feature type="modified residue" description="4-aspartylphosphate" evidence="5 7">
    <location>
        <position position="57"/>
    </location>
</feature>
<dbReference type="PROSITE" id="PS50110">
    <property type="entry name" value="RESPONSE_REGULATORY"/>
    <property type="match status" value="1"/>
</dbReference>
<dbReference type="PANTHER" id="PTHR42872:SF6">
    <property type="entry name" value="PROTEIN-GLUTAMATE METHYLESTERASE_PROTEIN-GLUTAMINE GLUTAMINASE"/>
    <property type="match status" value="1"/>
</dbReference>
<dbReference type="CDD" id="cd17541">
    <property type="entry name" value="REC_CheB-like"/>
    <property type="match status" value="1"/>
</dbReference>
<dbReference type="InterPro" id="IPR035909">
    <property type="entry name" value="CheB_C"/>
</dbReference>
<dbReference type="HAMAP" id="MF_00099">
    <property type="entry name" value="CheB_chemtxs"/>
    <property type="match status" value="1"/>
</dbReference>
<comment type="subcellular location">
    <subcellularLocation>
        <location evidence="5">Cytoplasm</location>
    </subcellularLocation>
</comment>
<keyword evidence="2 5" id="KW-0145">Chemotaxis</keyword>
<dbReference type="SUPFAM" id="SSF52172">
    <property type="entry name" value="CheY-like"/>
    <property type="match status" value="1"/>
</dbReference>
<comment type="catalytic activity">
    <reaction evidence="4 5">
        <text>[protein]-L-glutamate 5-O-methyl ester + H2O = L-glutamyl-[protein] + methanol + H(+)</text>
        <dbReference type="Rhea" id="RHEA:23236"/>
        <dbReference type="Rhea" id="RHEA-COMP:10208"/>
        <dbReference type="Rhea" id="RHEA-COMP:10311"/>
        <dbReference type="ChEBI" id="CHEBI:15377"/>
        <dbReference type="ChEBI" id="CHEBI:15378"/>
        <dbReference type="ChEBI" id="CHEBI:17790"/>
        <dbReference type="ChEBI" id="CHEBI:29973"/>
        <dbReference type="ChEBI" id="CHEBI:82795"/>
        <dbReference type="EC" id="3.1.1.61"/>
    </reaction>
</comment>
<dbReference type="Proteomes" id="UP000001296">
    <property type="component" value="Chromosome"/>
</dbReference>
<dbReference type="InterPro" id="IPR011006">
    <property type="entry name" value="CheY-like_superfamily"/>
</dbReference>
<evidence type="ECO:0000259" key="8">
    <source>
        <dbReference type="PROSITE" id="PS50110"/>
    </source>
</evidence>
<evidence type="ECO:0000256" key="3">
    <source>
        <dbReference type="ARBA" id="ARBA00022801"/>
    </source>
</evidence>
<gene>
    <name evidence="5" type="primary">cheB</name>
    <name evidence="10" type="ordered locus">STHERM_c01220</name>
</gene>
<evidence type="ECO:0000313" key="10">
    <source>
        <dbReference type="EMBL" id="ADN01098.1"/>
    </source>
</evidence>
<comment type="catalytic activity">
    <reaction evidence="5">
        <text>L-glutaminyl-[protein] + H2O = L-glutamyl-[protein] + NH4(+)</text>
        <dbReference type="Rhea" id="RHEA:16441"/>
        <dbReference type="Rhea" id="RHEA-COMP:10207"/>
        <dbReference type="Rhea" id="RHEA-COMP:10208"/>
        <dbReference type="ChEBI" id="CHEBI:15377"/>
        <dbReference type="ChEBI" id="CHEBI:28938"/>
        <dbReference type="ChEBI" id="CHEBI:29973"/>
        <dbReference type="ChEBI" id="CHEBI:30011"/>
        <dbReference type="EC" id="3.5.1.44"/>
    </reaction>
</comment>
<dbReference type="AlphaFoldDB" id="E0RN98"/>
<dbReference type="EMBL" id="CP001698">
    <property type="protein sequence ID" value="ADN01098.1"/>
    <property type="molecule type" value="Genomic_DNA"/>
</dbReference>
<keyword evidence="5 7" id="KW-0597">Phosphoprotein</keyword>
<dbReference type="KEGG" id="sta:STHERM_c01220"/>
<dbReference type="SMART" id="SM00448">
    <property type="entry name" value="REC"/>
    <property type="match status" value="1"/>
</dbReference>
<feature type="domain" description="CheB-type methylesterase" evidence="9">
    <location>
        <begin position="160"/>
        <end position="352"/>
    </location>
</feature>
<evidence type="ECO:0000313" key="11">
    <source>
        <dbReference type="Proteomes" id="UP000001296"/>
    </source>
</evidence>
<dbReference type="RefSeq" id="WP_013312939.1">
    <property type="nucleotide sequence ID" value="NC_014484.1"/>
</dbReference>
<dbReference type="EC" id="3.5.1.44" evidence="5"/>
<evidence type="ECO:0000256" key="6">
    <source>
        <dbReference type="PROSITE-ProRule" id="PRU00050"/>
    </source>
</evidence>
<dbReference type="EC" id="3.1.1.61" evidence="5"/>
<evidence type="ECO:0000256" key="7">
    <source>
        <dbReference type="PROSITE-ProRule" id="PRU00169"/>
    </source>
</evidence>
<accession>E0RN98</accession>
<dbReference type="GO" id="GO:0006935">
    <property type="term" value="P:chemotaxis"/>
    <property type="evidence" value="ECO:0007669"/>
    <property type="project" value="UniProtKB-UniRule"/>
</dbReference>
<dbReference type="InterPro" id="IPR008248">
    <property type="entry name" value="CheB-like"/>
</dbReference>
<dbReference type="PaxDb" id="665571-STHERM_c01220"/>
<dbReference type="CDD" id="cd16432">
    <property type="entry name" value="CheB_Rec"/>
    <property type="match status" value="1"/>
</dbReference>
<organism evidence="10 11">
    <name type="scientific">Winmispira thermophila (strain ATCC 49972 / DSM 6192 / RI 19.B1)</name>
    <name type="common">Spirochaeta thermophila</name>
    <dbReference type="NCBI Taxonomy" id="665571"/>
    <lineage>
        <taxon>Bacteria</taxon>
        <taxon>Pseudomonadati</taxon>
        <taxon>Spirochaetota</taxon>
        <taxon>Spirochaetia</taxon>
        <taxon>Winmispirales</taxon>
        <taxon>Winmispiraceae</taxon>
        <taxon>Winmispira</taxon>
    </lineage>
</organism>
<dbReference type="eggNOG" id="COG2201">
    <property type="taxonomic scope" value="Bacteria"/>
</dbReference>
<dbReference type="GO" id="GO:0005737">
    <property type="term" value="C:cytoplasm"/>
    <property type="evidence" value="ECO:0007669"/>
    <property type="project" value="UniProtKB-SubCell"/>
</dbReference>
<dbReference type="Pfam" id="PF00072">
    <property type="entry name" value="Response_reg"/>
    <property type="match status" value="1"/>
</dbReference>
<dbReference type="PANTHER" id="PTHR42872">
    <property type="entry name" value="PROTEIN-GLUTAMATE METHYLESTERASE/PROTEIN-GLUTAMINE GLUTAMINASE"/>
    <property type="match status" value="1"/>
</dbReference>
<dbReference type="InterPro" id="IPR000673">
    <property type="entry name" value="Sig_transdc_resp-reg_Me-estase"/>
</dbReference>
<protein>
    <recommendedName>
        <fullName evidence="5">Protein-glutamate methylesterase/protein-glutamine glutaminase</fullName>
        <ecNumber evidence="5">3.1.1.61</ecNumber>
        <ecNumber evidence="5">3.5.1.44</ecNumber>
    </recommendedName>
</protein>
<dbReference type="PIRSF" id="PIRSF000876">
    <property type="entry name" value="RR_chemtxs_CheB"/>
    <property type="match status" value="1"/>
</dbReference>
<comment type="domain">
    <text evidence="5">Contains a C-terminal catalytic domain, and an N-terminal region which modulates catalytic activity.</text>
</comment>
<dbReference type="NCBIfam" id="NF001965">
    <property type="entry name" value="PRK00742.1"/>
    <property type="match status" value="1"/>
</dbReference>
<feature type="active site" evidence="5 6">
    <location>
        <position position="198"/>
    </location>
</feature>
<evidence type="ECO:0000256" key="2">
    <source>
        <dbReference type="ARBA" id="ARBA00022500"/>
    </source>
</evidence>
<proteinExistence type="inferred from homology"/>
<dbReference type="GO" id="GO:0000156">
    <property type="term" value="F:phosphorelay response regulator activity"/>
    <property type="evidence" value="ECO:0007669"/>
    <property type="project" value="InterPro"/>
</dbReference>
<comment type="PTM">
    <text evidence="5">Phosphorylated by CheA. Phosphorylation of the N-terminal regulatory domain activates the methylesterase activity.</text>
</comment>
<feature type="active site" evidence="5 6">
    <location>
        <position position="294"/>
    </location>
</feature>